<gene>
    <name evidence="1" type="ORF">F8388_009810</name>
</gene>
<accession>A0A7J6H384</accession>
<evidence type="ECO:0000313" key="1">
    <source>
        <dbReference type="EMBL" id="KAF4389677.1"/>
    </source>
</evidence>
<organism evidence="1 2">
    <name type="scientific">Cannabis sativa</name>
    <name type="common">Hemp</name>
    <name type="synonym">Marijuana</name>
    <dbReference type="NCBI Taxonomy" id="3483"/>
    <lineage>
        <taxon>Eukaryota</taxon>
        <taxon>Viridiplantae</taxon>
        <taxon>Streptophyta</taxon>
        <taxon>Embryophyta</taxon>
        <taxon>Tracheophyta</taxon>
        <taxon>Spermatophyta</taxon>
        <taxon>Magnoliopsida</taxon>
        <taxon>eudicotyledons</taxon>
        <taxon>Gunneridae</taxon>
        <taxon>Pentapetalae</taxon>
        <taxon>rosids</taxon>
        <taxon>fabids</taxon>
        <taxon>Rosales</taxon>
        <taxon>Cannabaceae</taxon>
        <taxon>Cannabis</taxon>
    </lineage>
</organism>
<protein>
    <submittedName>
        <fullName evidence="1">Uncharacterized protein</fullName>
    </submittedName>
</protein>
<dbReference type="Proteomes" id="UP000525078">
    <property type="component" value="Unassembled WGS sequence"/>
</dbReference>
<dbReference type="AlphaFoldDB" id="A0A7J6H384"/>
<dbReference type="EMBL" id="JAATIP010000031">
    <property type="protein sequence ID" value="KAF4389677.1"/>
    <property type="molecule type" value="Genomic_DNA"/>
</dbReference>
<reference evidence="1 2" key="1">
    <citation type="journal article" date="2020" name="bioRxiv">
        <title>Sequence and annotation of 42 cannabis genomes reveals extensive copy number variation in cannabinoid synthesis and pathogen resistance genes.</title>
        <authorList>
            <person name="Mckernan K.J."/>
            <person name="Helbert Y."/>
            <person name="Kane L.T."/>
            <person name="Ebling H."/>
            <person name="Zhang L."/>
            <person name="Liu B."/>
            <person name="Eaton Z."/>
            <person name="Mclaughlin S."/>
            <person name="Kingan S."/>
            <person name="Baybayan P."/>
            <person name="Concepcion G."/>
            <person name="Jordan M."/>
            <person name="Riva A."/>
            <person name="Barbazuk W."/>
            <person name="Harkins T."/>
        </authorList>
    </citation>
    <scope>NUCLEOTIDE SEQUENCE [LARGE SCALE GENOMIC DNA]</scope>
    <source>
        <strain evidence="2">cv. Jamaican Lion 4</strain>
        <tissue evidence="1">Leaf</tissue>
    </source>
</reference>
<comment type="caution">
    <text evidence="1">The sequence shown here is derived from an EMBL/GenBank/DDBJ whole genome shotgun (WGS) entry which is preliminary data.</text>
</comment>
<proteinExistence type="predicted"/>
<dbReference type="PROSITE" id="PS51257">
    <property type="entry name" value="PROKAR_LIPOPROTEIN"/>
    <property type="match status" value="1"/>
</dbReference>
<name>A0A7J6H384_CANSA</name>
<evidence type="ECO:0000313" key="2">
    <source>
        <dbReference type="Proteomes" id="UP000525078"/>
    </source>
</evidence>
<sequence>MRKKNQGEPLIIIASVLACDRFKLLLSWYGSASGQSVNFENSAVCFSPNVSKVNKTGMTTSLGIPLVAGFSVLSPNLLRTGSTVDLLQSNFGSWDADLIHGLFSPNEAFAILSIHWPSAPSSDKLIWSHDSFGFYSVKSDQISNKRSKYEKKLSYEHITIEKD</sequence>